<evidence type="ECO:0000256" key="1">
    <source>
        <dbReference type="SAM" id="Phobius"/>
    </source>
</evidence>
<dbReference type="NCBIfam" id="NF038354">
    <property type="entry name" value="trnsprt_adja_43"/>
    <property type="match status" value="1"/>
</dbReference>
<keyword evidence="1" id="KW-0812">Transmembrane</keyword>
<reference evidence="2" key="1">
    <citation type="submission" date="2023-06" db="EMBL/GenBank/DDBJ databases">
        <title>full genome analysis of Phenantherene degrader P3.</title>
        <authorList>
            <person name="Akbar A."/>
            <person name="Rahmeh R."/>
            <person name="Kishk M."/>
        </authorList>
    </citation>
    <scope>NUCLEOTIDE SEQUENCE</scope>
    <source>
        <strain evidence="2">P3</strain>
    </source>
</reference>
<evidence type="ECO:0000313" key="3">
    <source>
        <dbReference type="Proteomes" id="UP001175604"/>
    </source>
</evidence>
<keyword evidence="1" id="KW-1133">Transmembrane helix</keyword>
<dbReference type="EMBL" id="JAUDJE010000011">
    <property type="protein sequence ID" value="MDM9560187.1"/>
    <property type="molecule type" value="Genomic_DNA"/>
</dbReference>
<proteinExistence type="predicted"/>
<dbReference type="InterPro" id="IPR049820">
    <property type="entry name" value="Trnsprt_adja_ssu-like"/>
</dbReference>
<comment type="caution">
    <text evidence="2">The sequence shown here is derived from an EMBL/GenBank/DDBJ whole genome shotgun (WGS) entry which is preliminary data.</text>
</comment>
<dbReference type="Proteomes" id="UP001175604">
    <property type="component" value="Unassembled WGS sequence"/>
</dbReference>
<name>A0ABT7W4R6_9BORD</name>
<feature type="transmembrane region" description="Helical" evidence="1">
    <location>
        <begin position="6"/>
        <end position="26"/>
    </location>
</feature>
<accession>A0ABT7W4R6</accession>
<keyword evidence="3" id="KW-1185">Reference proteome</keyword>
<evidence type="ECO:0000313" key="2">
    <source>
        <dbReference type="EMBL" id="MDM9560187.1"/>
    </source>
</evidence>
<keyword evidence="1" id="KW-0472">Membrane</keyword>
<protein>
    <submittedName>
        <fullName evidence="2">Transporter small subunit</fullName>
    </submittedName>
</protein>
<dbReference type="RefSeq" id="WP_289785916.1">
    <property type="nucleotide sequence ID" value="NZ_JAUDJE010000011.1"/>
</dbReference>
<sequence length="40" mass="4457">MWLTLYVLIWPAISAVILAILVTALWRDLRAAKASGKSML</sequence>
<gene>
    <name evidence="2" type="ORF">QUC21_14210</name>
</gene>
<organism evidence="2 3">
    <name type="scientific">Bordetella petrii</name>
    <dbReference type="NCBI Taxonomy" id="94624"/>
    <lineage>
        <taxon>Bacteria</taxon>
        <taxon>Pseudomonadati</taxon>
        <taxon>Pseudomonadota</taxon>
        <taxon>Betaproteobacteria</taxon>
        <taxon>Burkholderiales</taxon>
        <taxon>Alcaligenaceae</taxon>
        <taxon>Bordetella</taxon>
    </lineage>
</organism>